<evidence type="ECO:0000256" key="7">
    <source>
        <dbReference type="HAMAP-Rule" id="MF_00523"/>
    </source>
</evidence>
<evidence type="ECO:0000313" key="10">
    <source>
        <dbReference type="EMBL" id="MQY50405.1"/>
    </source>
</evidence>
<dbReference type="PROSITE" id="PS00101">
    <property type="entry name" value="HEXAPEP_TRANSFERASES"/>
    <property type="match status" value="1"/>
</dbReference>
<dbReference type="Gene3D" id="1.20.5.170">
    <property type="match status" value="1"/>
</dbReference>
<organism evidence="10 11">
    <name type="scientific">Rhodocyclus tenuis</name>
    <name type="common">Rhodospirillum tenue</name>
    <dbReference type="NCBI Taxonomy" id="1066"/>
    <lineage>
        <taxon>Bacteria</taxon>
        <taxon>Pseudomonadati</taxon>
        <taxon>Pseudomonadota</taxon>
        <taxon>Betaproteobacteria</taxon>
        <taxon>Rhodocyclales</taxon>
        <taxon>Rhodocyclaceae</taxon>
        <taxon>Rhodocyclus</taxon>
    </lineage>
</organism>
<proteinExistence type="inferred from homology"/>
<keyword evidence="5 7" id="KW-0443">Lipid metabolism</keyword>
<dbReference type="GO" id="GO:0016410">
    <property type="term" value="F:N-acyltransferase activity"/>
    <property type="evidence" value="ECO:0007669"/>
    <property type="project" value="InterPro"/>
</dbReference>
<dbReference type="InterPro" id="IPR011004">
    <property type="entry name" value="Trimer_LpxA-like_sf"/>
</dbReference>
<keyword evidence="6 7" id="KW-0012">Acyltransferase</keyword>
<evidence type="ECO:0000256" key="5">
    <source>
        <dbReference type="ARBA" id="ARBA00023098"/>
    </source>
</evidence>
<keyword evidence="8" id="KW-0175">Coiled coil</keyword>
<dbReference type="InterPro" id="IPR020573">
    <property type="entry name" value="UDP_GlcNAc_AcTrfase_non-rep"/>
</dbReference>
<dbReference type="NCBIfam" id="TIGR01853">
    <property type="entry name" value="lipid_A_lpxD"/>
    <property type="match status" value="1"/>
</dbReference>
<dbReference type="InterPro" id="IPR001451">
    <property type="entry name" value="Hexapep"/>
</dbReference>
<evidence type="ECO:0000256" key="4">
    <source>
        <dbReference type="ARBA" id="ARBA00022737"/>
    </source>
</evidence>
<dbReference type="NCBIfam" id="NF002060">
    <property type="entry name" value="PRK00892.1"/>
    <property type="match status" value="1"/>
</dbReference>
<evidence type="ECO:0000313" key="11">
    <source>
        <dbReference type="Proteomes" id="UP000480275"/>
    </source>
</evidence>
<comment type="subunit">
    <text evidence="7">Homotrimer.</text>
</comment>
<accession>A0A6L5JSP4</accession>
<dbReference type="GO" id="GO:0016020">
    <property type="term" value="C:membrane"/>
    <property type="evidence" value="ECO:0007669"/>
    <property type="project" value="GOC"/>
</dbReference>
<gene>
    <name evidence="7 10" type="primary">lpxD</name>
    <name evidence="10" type="ORF">GHK24_01220</name>
</gene>
<dbReference type="InterPro" id="IPR007691">
    <property type="entry name" value="LpxD"/>
</dbReference>
<dbReference type="Pfam" id="PF04613">
    <property type="entry name" value="LpxD"/>
    <property type="match status" value="1"/>
</dbReference>
<evidence type="ECO:0000259" key="9">
    <source>
        <dbReference type="Pfam" id="PF04613"/>
    </source>
</evidence>
<dbReference type="GO" id="GO:0009245">
    <property type="term" value="P:lipid A biosynthetic process"/>
    <property type="evidence" value="ECO:0007669"/>
    <property type="project" value="UniProtKB-UniRule"/>
</dbReference>
<keyword evidence="4 7" id="KW-0677">Repeat</keyword>
<dbReference type="Proteomes" id="UP000480275">
    <property type="component" value="Unassembled WGS sequence"/>
</dbReference>
<feature type="coiled-coil region" evidence="8">
    <location>
        <begin position="311"/>
        <end position="338"/>
    </location>
</feature>
<dbReference type="Pfam" id="PF00132">
    <property type="entry name" value="Hexapep"/>
    <property type="match status" value="1"/>
</dbReference>
<dbReference type="CDD" id="cd03352">
    <property type="entry name" value="LbH_LpxD"/>
    <property type="match status" value="1"/>
</dbReference>
<dbReference type="AlphaFoldDB" id="A0A6L5JSP4"/>
<name>A0A6L5JSP4_RHOTE</name>
<reference evidence="10 11" key="1">
    <citation type="submission" date="2019-10" db="EMBL/GenBank/DDBJ databases">
        <title>Whole-genome sequence of the purple nonsulfur photosynthetic bacterium Rhodocyclus tenuis.</title>
        <authorList>
            <person name="Kyndt J.A."/>
            <person name="Meyer T.E."/>
        </authorList>
    </citation>
    <scope>NUCLEOTIDE SEQUENCE [LARGE SCALE GENOMIC DNA]</scope>
    <source>
        <strain evidence="10 11">DSM 110</strain>
    </source>
</reference>
<dbReference type="PANTHER" id="PTHR43378:SF2">
    <property type="entry name" value="UDP-3-O-ACYLGLUCOSAMINE N-ACYLTRANSFERASE 1, MITOCHONDRIAL-RELATED"/>
    <property type="match status" value="1"/>
</dbReference>
<dbReference type="InterPro" id="IPR018357">
    <property type="entry name" value="Hexapep_transf_CS"/>
</dbReference>
<comment type="caution">
    <text evidence="10">The sequence shown here is derived from an EMBL/GenBank/DDBJ whole genome shotgun (WGS) entry which is preliminary data.</text>
</comment>
<evidence type="ECO:0000256" key="6">
    <source>
        <dbReference type="ARBA" id="ARBA00023315"/>
    </source>
</evidence>
<comment type="function">
    <text evidence="7">Catalyzes the N-acylation of UDP-3-O-acylglucosamine using 3-hydroxyacyl-ACP as the acyl donor. Is involved in the biosynthesis of lipid A, a phosphorylated glycolipid that anchors the lipopolysaccharide to the outer membrane of the cell.</text>
</comment>
<dbReference type="EMBL" id="WIXJ01000001">
    <property type="protein sequence ID" value="MQY50405.1"/>
    <property type="molecule type" value="Genomic_DNA"/>
</dbReference>
<protein>
    <recommendedName>
        <fullName evidence="7">UDP-3-O-acylglucosamine N-acyltransferase</fullName>
        <ecNumber evidence="7">2.3.1.191</ecNumber>
    </recommendedName>
</protein>
<evidence type="ECO:0000256" key="2">
    <source>
        <dbReference type="ARBA" id="ARBA00022556"/>
    </source>
</evidence>
<comment type="pathway">
    <text evidence="7">Bacterial outer membrane biogenesis; LPS lipid A biosynthesis.</text>
</comment>
<dbReference type="UniPathway" id="UPA00973"/>
<dbReference type="Gene3D" id="2.160.10.10">
    <property type="entry name" value="Hexapeptide repeat proteins"/>
    <property type="match status" value="1"/>
</dbReference>
<feature type="active site" description="Proton acceptor" evidence="7">
    <location>
        <position position="234"/>
    </location>
</feature>
<sequence>MRLDEIVARLGGTLAGDGSVLIEQVAALASAGPRQIGFIVSAKYRQQLLTTRAAAVILPPQFADDTSLPRLIHPNPYACYARVVALLNPPPARPLGVHASAVVHSPVPASASIGENVVIGHAVSIGENVVIHPGCVIGDGVTIGADSLLHPNVVICHDCCVGRRAVIQAGAVIGGDGFGFAREGERWIKIPQIGRVLIGDDVEIGANTSIDRGALDDTVIGDGVKLDNQIQVAHNVVIGEHSAMAGCVGIAGSTTIGKRCTVGGAGMILGHLELADDTHISAGSLVSKSLRRGGQYTSIYPLEAHDEWLHNAAQIRRLGKLAQRVAELEKQLERMSAGVADDTCAETNTEAGA</sequence>
<feature type="domain" description="UDP-3-O-[3-hydroxymyristoyl] glucosamine N-acyltransferase non-repeat region" evidence="9">
    <location>
        <begin position="20"/>
        <end position="86"/>
    </location>
</feature>
<keyword evidence="1 7" id="KW-0444">Lipid biosynthesis</keyword>
<dbReference type="PANTHER" id="PTHR43378">
    <property type="entry name" value="UDP-3-O-ACYLGLUCOSAMINE N-ACYLTRANSFERASE"/>
    <property type="match status" value="1"/>
</dbReference>
<evidence type="ECO:0000256" key="8">
    <source>
        <dbReference type="SAM" id="Coils"/>
    </source>
</evidence>
<dbReference type="HAMAP" id="MF_00523">
    <property type="entry name" value="LpxD"/>
    <property type="match status" value="1"/>
</dbReference>
<keyword evidence="3 7" id="KW-0808">Transferase</keyword>
<dbReference type="EC" id="2.3.1.191" evidence="7"/>
<evidence type="ECO:0000256" key="3">
    <source>
        <dbReference type="ARBA" id="ARBA00022679"/>
    </source>
</evidence>
<dbReference type="GO" id="GO:0103118">
    <property type="term" value="F:UDP-3-O-[(3R)-3-hydroxyacyl]-glucosamine N-acyltransferase activity"/>
    <property type="evidence" value="ECO:0007669"/>
    <property type="project" value="UniProtKB-EC"/>
</dbReference>
<comment type="similarity">
    <text evidence="7">Belongs to the transferase hexapeptide repeat family. LpxD subfamily.</text>
</comment>
<dbReference type="SUPFAM" id="SSF51161">
    <property type="entry name" value="Trimeric LpxA-like enzymes"/>
    <property type="match status" value="1"/>
</dbReference>
<evidence type="ECO:0000256" key="1">
    <source>
        <dbReference type="ARBA" id="ARBA00022516"/>
    </source>
</evidence>
<dbReference type="Gene3D" id="3.40.1390.10">
    <property type="entry name" value="MurE/MurF, N-terminal domain"/>
    <property type="match status" value="1"/>
</dbReference>
<comment type="catalytic activity">
    <reaction evidence="7">
        <text>a UDP-3-O-[(3R)-3-hydroxyacyl]-alpha-D-glucosamine + a (3R)-hydroxyacyl-[ACP] = a UDP-2-N,3-O-bis[(3R)-3-hydroxyacyl]-alpha-D-glucosamine + holo-[ACP] + H(+)</text>
        <dbReference type="Rhea" id="RHEA:53836"/>
        <dbReference type="Rhea" id="RHEA-COMP:9685"/>
        <dbReference type="Rhea" id="RHEA-COMP:9945"/>
        <dbReference type="ChEBI" id="CHEBI:15378"/>
        <dbReference type="ChEBI" id="CHEBI:64479"/>
        <dbReference type="ChEBI" id="CHEBI:78827"/>
        <dbReference type="ChEBI" id="CHEBI:137740"/>
        <dbReference type="ChEBI" id="CHEBI:137748"/>
        <dbReference type="EC" id="2.3.1.191"/>
    </reaction>
</comment>
<keyword evidence="2 7" id="KW-0441">Lipid A biosynthesis</keyword>